<sequence>MRKTISMYWPLAIVVPLAAAYLCLSEAAPQRVPAVARDASAELARAVSYGLVDDASQALPVASHGAPLASAKAL</sequence>
<dbReference type="KEGG" id="buu:WS70_06265"/>
<protein>
    <submittedName>
        <fullName evidence="1">Uncharacterized protein</fullName>
    </submittedName>
</protein>
<evidence type="ECO:0000313" key="1">
    <source>
        <dbReference type="EMBL" id="AOJ01479.1"/>
    </source>
</evidence>
<dbReference type="AlphaFoldDB" id="A0A1B4FCX7"/>
<evidence type="ECO:0000313" key="2">
    <source>
        <dbReference type="Proteomes" id="UP000062519"/>
    </source>
</evidence>
<reference evidence="1 2" key="1">
    <citation type="submission" date="2015-12" db="EMBL/GenBank/DDBJ databases">
        <title>Diversity of Burkholderia near neighbor genomes.</title>
        <authorList>
            <person name="Sahl J."/>
            <person name="Wagner D."/>
            <person name="Keim P."/>
        </authorList>
    </citation>
    <scope>NUCLEOTIDE SEQUENCE [LARGE SCALE GENOMIC DNA]</scope>
    <source>
        <strain evidence="1 2">BDU6</strain>
    </source>
</reference>
<gene>
    <name evidence="1" type="ORF">WS70_06265</name>
</gene>
<dbReference type="Proteomes" id="UP000062519">
    <property type="component" value="Chromosome 1"/>
</dbReference>
<accession>A0A1B4FCX7</accession>
<proteinExistence type="predicted"/>
<name>A0A1B4FCX7_9BURK</name>
<keyword evidence="2" id="KW-1185">Reference proteome</keyword>
<dbReference type="EMBL" id="CP013386">
    <property type="protein sequence ID" value="AOJ01479.1"/>
    <property type="molecule type" value="Genomic_DNA"/>
</dbReference>
<organism evidence="1 2">
    <name type="scientific">Burkholderia mayonis</name>
    <dbReference type="NCBI Taxonomy" id="1385591"/>
    <lineage>
        <taxon>Bacteria</taxon>
        <taxon>Pseudomonadati</taxon>
        <taxon>Pseudomonadota</taxon>
        <taxon>Betaproteobacteria</taxon>
        <taxon>Burkholderiales</taxon>
        <taxon>Burkholderiaceae</taxon>
        <taxon>Burkholderia</taxon>
        <taxon>pseudomallei group</taxon>
    </lineage>
</organism>